<dbReference type="Gramene" id="PRQ22785">
    <property type="protein sequence ID" value="PRQ22785"/>
    <property type="gene ID" value="RchiOBHm_Chr6g0254051"/>
</dbReference>
<dbReference type="InterPro" id="IPR058580">
    <property type="entry name" value="DUF2828"/>
</dbReference>
<protein>
    <submittedName>
        <fullName evidence="3">Uncharacterized protein</fullName>
    </submittedName>
</protein>
<gene>
    <name evidence="3" type="ORF">RchiOBHm_Chr6g0254051</name>
</gene>
<evidence type="ECO:0000259" key="1">
    <source>
        <dbReference type="Pfam" id="PF11443"/>
    </source>
</evidence>
<keyword evidence="4" id="KW-1185">Reference proteome</keyword>
<dbReference type="OMA" id="ISEMFAH"/>
<dbReference type="Pfam" id="PF11443">
    <property type="entry name" value="DUF2828"/>
    <property type="match status" value="1"/>
</dbReference>
<dbReference type="Pfam" id="PF25043">
    <property type="entry name" value="DUF7788"/>
    <property type="match status" value="1"/>
</dbReference>
<evidence type="ECO:0000259" key="2">
    <source>
        <dbReference type="Pfam" id="PF25043"/>
    </source>
</evidence>
<dbReference type="InterPro" id="IPR056690">
    <property type="entry name" value="DUF7788"/>
</dbReference>
<accession>A0A2P6PLH3</accession>
<name>A0A2P6PLH3_ROSCH</name>
<feature type="domain" description="DUF2828" evidence="1">
    <location>
        <begin position="65"/>
        <end position="291"/>
    </location>
</feature>
<dbReference type="EMBL" id="PDCK01000044">
    <property type="protein sequence ID" value="PRQ22785.1"/>
    <property type="molecule type" value="Genomic_DNA"/>
</dbReference>
<dbReference type="Proteomes" id="UP000238479">
    <property type="component" value="Chromosome 6"/>
</dbReference>
<dbReference type="InterPro" id="IPR011205">
    <property type="entry name" value="UCP015417_vWA"/>
</dbReference>
<organism evidence="3 4">
    <name type="scientific">Rosa chinensis</name>
    <name type="common">China rose</name>
    <dbReference type="NCBI Taxonomy" id="74649"/>
    <lineage>
        <taxon>Eukaryota</taxon>
        <taxon>Viridiplantae</taxon>
        <taxon>Streptophyta</taxon>
        <taxon>Embryophyta</taxon>
        <taxon>Tracheophyta</taxon>
        <taxon>Spermatophyta</taxon>
        <taxon>Magnoliopsida</taxon>
        <taxon>eudicotyledons</taxon>
        <taxon>Gunneridae</taxon>
        <taxon>Pentapetalae</taxon>
        <taxon>rosids</taxon>
        <taxon>fabids</taxon>
        <taxon>Rosales</taxon>
        <taxon>Rosaceae</taxon>
        <taxon>Rosoideae</taxon>
        <taxon>Rosoideae incertae sedis</taxon>
        <taxon>Rosa</taxon>
    </lineage>
</organism>
<comment type="caution">
    <text evidence="3">The sequence shown here is derived from an EMBL/GenBank/DDBJ whole genome shotgun (WGS) entry which is preliminary data.</text>
</comment>
<evidence type="ECO:0000313" key="4">
    <source>
        <dbReference type="Proteomes" id="UP000238479"/>
    </source>
</evidence>
<sequence>MLWVHKNHPLTLALNLRVFGDLGLFKDLLGILHKVLEESICGHYLWTPYGYWWTPNGRNKVEEVVAAWRRAADISKAKIAVERYQNDQRYQNLHNQVADLFSEFLKSDVKFLESGEIENISFAAKFCPSIDSKYDKATLICEVIAKRIFPRVDYEEYKDISEPHYAYRVRNRLQKQVLVPLHKVLQSSSVNNAVERKKSWSQNLNALNCLETYWEIYNYRCSIIDRDLSQSRLELFKLYMKIMDRLGIKIDDRLKLPHQVIAFLNNTQGSDEIAELQWQKLVQGLSNKGKLRICLAVCDSSLSMIGTDKEMACIAMGLLISELSESPWNGVVFSFTDFPKIHKIVGESLRSKCEFMRQMECDEKVDCLEIYNRVLEIATTQKLNHIKMPKRVFVFTYKDFVEAFKYDWPDDYTEAYNNFRKRGFEFNVPELEFWNLKDSIAKPEVIYSPVKENQKVGIIITGFSSNLLTLFLKGEADSRSYAAQFQAPYGIDLQSVPKLLPRVEDVFDSAISREELESLVLFD</sequence>
<dbReference type="PANTHER" id="PTHR31373:SF17">
    <property type="entry name" value="OS06G0652100 PROTEIN"/>
    <property type="match status" value="1"/>
</dbReference>
<feature type="domain" description="DUF7788" evidence="2">
    <location>
        <begin position="294"/>
        <end position="476"/>
    </location>
</feature>
<evidence type="ECO:0000313" key="3">
    <source>
        <dbReference type="EMBL" id="PRQ22785.1"/>
    </source>
</evidence>
<dbReference type="PIRSF" id="PIRSF015417">
    <property type="entry name" value="T31B5_30_vWA"/>
    <property type="match status" value="1"/>
</dbReference>
<reference evidence="3 4" key="1">
    <citation type="journal article" date="2018" name="Nat. Genet.">
        <title>The Rosa genome provides new insights in the design of modern roses.</title>
        <authorList>
            <person name="Bendahmane M."/>
        </authorList>
    </citation>
    <scope>NUCLEOTIDE SEQUENCE [LARGE SCALE GENOMIC DNA]</scope>
    <source>
        <strain evidence="4">cv. Old Blush</strain>
    </source>
</reference>
<proteinExistence type="predicted"/>
<dbReference type="AlphaFoldDB" id="A0A2P6PLH3"/>
<dbReference type="PANTHER" id="PTHR31373">
    <property type="entry name" value="OS06G0652100 PROTEIN"/>
    <property type="match status" value="1"/>
</dbReference>